<sequence length="120" mass="13111">MSQDVADAMTVLLRNSPQLSSMEHATVAMTAASIVMAAVAIAIGLFAVGGIVTSVFSARKIAQRQVDHVVDDRMKLLREDLPALVQAVMDDYILRAKHNLMPVGDERVDRATSGERRDEY</sequence>
<keyword evidence="1" id="KW-0472">Membrane</keyword>
<evidence type="ECO:0000256" key="1">
    <source>
        <dbReference type="SAM" id="Phobius"/>
    </source>
</evidence>
<comment type="caution">
    <text evidence="2">The sequence shown here is derived from an EMBL/GenBank/DDBJ whole genome shotgun (WGS) entry which is preliminary data.</text>
</comment>
<protein>
    <submittedName>
        <fullName evidence="2">Uncharacterized protein</fullName>
    </submittedName>
</protein>
<organism evidence="2 3">
    <name type="scientific">Tistrella bauzanensis</name>
    <dbReference type="NCBI Taxonomy" id="657419"/>
    <lineage>
        <taxon>Bacteria</taxon>
        <taxon>Pseudomonadati</taxon>
        <taxon>Pseudomonadota</taxon>
        <taxon>Alphaproteobacteria</taxon>
        <taxon>Geminicoccales</taxon>
        <taxon>Geminicoccaceae</taxon>
        <taxon>Tistrella</taxon>
    </lineage>
</organism>
<keyword evidence="1" id="KW-1133">Transmembrane helix</keyword>
<dbReference type="EMBL" id="BMDZ01000035">
    <property type="protein sequence ID" value="GGB46895.1"/>
    <property type="molecule type" value="Genomic_DNA"/>
</dbReference>
<evidence type="ECO:0000313" key="3">
    <source>
        <dbReference type="Proteomes" id="UP000603352"/>
    </source>
</evidence>
<proteinExistence type="predicted"/>
<name>A0ABQ1INX7_9PROT</name>
<gene>
    <name evidence="2" type="ORF">GCM10011505_30030</name>
</gene>
<dbReference type="RefSeq" id="WP_188579301.1">
    <property type="nucleotide sequence ID" value="NZ_BMDZ01000035.1"/>
</dbReference>
<keyword evidence="3" id="KW-1185">Reference proteome</keyword>
<evidence type="ECO:0000313" key="2">
    <source>
        <dbReference type="EMBL" id="GGB46895.1"/>
    </source>
</evidence>
<reference evidence="3" key="1">
    <citation type="journal article" date="2019" name="Int. J. Syst. Evol. Microbiol.">
        <title>The Global Catalogue of Microorganisms (GCM) 10K type strain sequencing project: providing services to taxonomists for standard genome sequencing and annotation.</title>
        <authorList>
            <consortium name="The Broad Institute Genomics Platform"/>
            <consortium name="The Broad Institute Genome Sequencing Center for Infectious Disease"/>
            <person name="Wu L."/>
            <person name="Ma J."/>
        </authorList>
    </citation>
    <scope>NUCLEOTIDE SEQUENCE [LARGE SCALE GENOMIC DNA]</scope>
    <source>
        <strain evidence="3">CGMCC 1.10188</strain>
    </source>
</reference>
<accession>A0ABQ1INX7</accession>
<dbReference type="Proteomes" id="UP000603352">
    <property type="component" value="Unassembled WGS sequence"/>
</dbReference>
<feature type="transmembrane region" description="Helical" evidence="1">
    <location>
        <begin position="27"/>
        <end position="56"/>
    </location>
</feature>
<keyword evidence="1" id="KW-0812">Transmembrane</keyword>